<proteinExistence type="predicted"/>
<dbReference type="PANTHER" id="PTHR35332">
    <property type="entry name" value="REGULATION OF ENOLASE PROTEIN 1"/>
    <property type="match status" value="1"/>
</dbReference>
<name>A0A6A6T1C6_9PLEO</name>
<dbReference type="PANTHER" id="PTHR35332:SF2">
    <property type="entry name" value="REGULATION OF ENOLASE PROTEIN 1"/>
    <property type="match status" value="1"/>
</dbReference>
<dbReference type="AlphaFoldDB" id="A0A6A6T1C6"/>
<dbReference type="Pfam" id="PF07081">
    <property type="entry name" value="DUF1349"/>
    <property type="match status" value="1"/>
</dbReference>
<dbReference type="Proteomes" id="UP000799324">
    <property type="component" value="Unassembled WGS sequence"/>
</dbReference>
<feature type="region of interest" description="Disordered" evidence="1">
    <location>
        <begin position="126"/>
        <end position="162"/>
    </location>
</feature>
<protein>
    <submittedName>
        <fullName evidence="2">Uncharacterized protein</fullName>
    </submittedName>
</protein>
<keyword evidence="3" id="KW-1185">Reference proteome</keyword>
<evidence type="ECO:0000313" key="2">
    <source>
        <dbReference type="EMBL" id="KAF2652673.1"/>
    </source>
</evidence>
<accession>A0A6A6T1C6</accession>
<dbReference type="OrthoDB" id="42525at2759"/>
<dbReference type="InterPro" id="IPR009784">
    <property type="entry name" value="DUF1349"/>
</dbReference>
<evidence type="ECO:0000313" key="3">
    <source>
        <dbReference type="Proteomes" id="UP000799324"/>
    </source>
</evidence>
<gene>
    <name evidence="2" type="ORF">K491DRAFT_695387</name>
</gene>
<organism evidence="2 3">
    <name type="scientific">Lophiostoma macrostomum CBS 122681</name>
    <dbReference type="NCBI Taxonomy" id="1314788"/>
    <lineage>
        <taxon>Eukaryota</taxon>
        <taxon>Fungi</taxon>
        <taxon>Dikarya</taxon>
        <taxon>Ascomycota</taxon>
        <taxon>Pezizomycotina</taxon>
        <taxon>Dothideomycetes</taxon>
        <taxon>Pleosporomycetidae</taxon>
        <taxon>Pleosporales</taxon>
        <taxon>Lophiostomataceae</taxon>
        <taxon>Lophiostoma</taxon>
    </lineage>
</organism>
<evidence type="ECO:0000256" key="1">
    <source>
        <dbReference type="SAM" id="MobiDB-lite"/>
    </source>
</evidence>
<dbReference type="EMBL" id="MU004396">
    <property type="protein sequence ID" value="KAF2652673.1"/>
    <property type="molecule type" value="Genomic_DNA"/>
</dbReference>
<feature type="compositionally biased region" description="Low complexity" evidence="1">
    <location>
        <begin position="129"/>
        <end position="153"/>
    </location>
</feature>
<sequence length="237" mass="26030">MSAQAQTSPAPSTRTHKIPPFTLRTRAGTDIWRKPPTHDVFDAPFHPSPLPPFPLKAFQRARITFVLPPTETLRKFDQAGLLLVLTKPGQKSKWLKTGIEYYQSTPYLSTVCTDRYSDWSIVPLPPSTPSSTSNPLSTSSSNPPSTSVSSRPSATIEVQRDGGPTGKTLWVYHIVRDSRGEEIERRPLREVAWFFADAEDEWEVGVGGAVARPTAEGGEGELEAEFGEGVEVEVLVG</sequence>
<reference evidence="2" key="1">
    <citation type="journal article" date="2020" name="Stud. Mycol.">
        <title>101 Dothideomycetes genomes: a test case for predicting lifestyles and emergence of pathogens.</title>
        <authorList>
            <person name="Haridas S."/>
            <person name="Albert R."/>
            <person name="Binder M."/>
            <person name="Bloem J."/>
            <person name="Labutti K."/>
            <person name="Salamov A."/>
            <person name="Andreopoulos B."/>
            <person name="Baker S."/>
            <person name="Barry K."/>
            <person name="Bills G."/>
            <person name="Bluhm B."/>
            <person name="Cannon C."/>
            <person name="Castanera R."/>
            <person name="Culley D."/>
            <person name="Daum C."/>
            <person name="Ezra D."/>
            <person name="Gonzalez J."/>
            <person name="Henrissat B."/>
            <person name="Kuo A."/>
            <person name="Liang C."/>
            <person name="Lipzen A."/>
            <person name="Lutzoni F."/>
            <person name="Magnuson J."/>
            <person name="Mondo S."/>
            <person name="Nolan M."/>
            <person name="Ohm R."/>
            <person name="Pangilinan J."/>
            <person name="Park H.-J."/>
            <person name="Ramirez L."/>
            <person name="Alfaro M."/>
            <person name="Sun H."/>
            <person name="Tritt A."/>
            <person name="Yoshinaga Y."/>
            <person name="Zwiers L.-H."/>
            <person name="Turgeon B."/>
            <person name="Goodwin S."/>
            <person name="Spatafora J."/>
            <person name="Crous P."/>
            <person name="Grigoriev I."/>
        </authorList>
    </citation>
    <scope>NUCLEOTIDE SEQUENCE</scope>
    <source>
        <strain evidence="2">CBS 122681</strain>
    </source>
</reference>
<dbReference type="Gene3D" id="2.60.120.200">
    <property type="match status" value="1"/>
</dbReference>